<dbReference type="Pfam" id="PF09359">
    <property type="entry name" value="VTC"/>
    <property type="match status" value="1"/>
</dbReference>
<dbReference type="GO" id="GO:0006799">
    <property type="term" value="P:polyphosphate biosynthetic process"/>
    <property type="evidence" value="ECO:0007669"/>
    <property type="project" value="UniProtKB-ARBA"/>
</dbReference>
<keyword evidence="4 7" id="KW-1133">Transmembrane helix</keyword>
<proteinExistence type="predicted"/>
<dbReference type="Proteomes" id="UP000193144">
    <property type="component" value="Unassembled WGS sequence"/>
</dbReference>
<feature type="transmembrane region" description="Helical" evidence="7">
    <location>
        <begin position="833"/>
        <end position="853"/>
    </location>
</feature>
<feature type="transmembrane region" description="Helical" evidence="7">
    <location>
        <begin position="800"/>
        <end position="821"/>
    </location>
</feature>
<protein>
    <recommendedName>
        <fullName evidence="8">SPX domain-containing protein</fullName>
    </recommendedName>
</protein>
<feature type="transmembrane region" description="Helical" evidence="7">
    <location>
        <begin position="865"/>
        <end position="886"/>
    </location>
</feature>
<keyword evidence="3 7" id="KW-0812">Transmembrane</keyword>
<organism evidence="9 10">
    <name type="scientific">Clohesyomyces aquaticus</name>
    <dbReference type="NCBI Taxonomy" id="1231657"/>
    <lineage>
        <taxon>Eukaryota</taxon>
        <taxon>Fungi</taxon>
        <taxon>Dikarya</taxon>
        <taxon>Ascomycota</taxon>
        <taxon>Pezizomycotina</taxon>
        <taxon>Dothideomycetes</taxon>
        <taxon>Pleosporomycetidae</taxon>
        <taxon>Pleosporales</taxon>
        <taxon>Lindgomycetaceae</taxon>
        <taxon>Clohesyomyces</taxon>
    </lineage>
</organism>
<evidence type="ECO:0000256" key="1">
    <source>
        <dbReference type="ARBA" id="ARBA00004128"/>
    </source>
</evidence>
<comment type="caution">
    <text evidence="9">The sequence shown here is derived from an EMBL/GenBank/DDBJ whole genome shotgun (WGS) entry which is preliminary data.</text>
</comment>
<dbReference type="GO" id="GO:0042144">
    <property type="term" value="P:vacuole fusion, non-autophagic"/>
    <property type="evidence" value="ECO:0007669"/>
    <property type="project" value="TreeGrafter"/>
</dbReference>
<accession>A0A1Y1YKH6</accession>
<dbReference type="EMBL" id="MCFA01000213">
    <property type="protein sequence ID" value="ORX98527.1"/>
    <property type="molecule type" value="Genomic_DNA"/>
</dbReference>
<feature type="compositionally biased region" description="Basic residues" evidence="6">
    <location>
        <begin position="622"/>
        <end position="631"/>
    </location>
</feature>
<dbReference type="InterPro" id="IPR051572">
    <property type="entry name" value="VTC_Complex_Subunit"/>
</dbReference>
<gene>
    <name evidence="9" type="ORF">BCR34DRAFT_496053</name>
</gene>
<evidence type="ECO:0000256" key="5">
    <source>
        <dbReference type="ARBA" id="ARBA00023136"/>
    </source>
</evidence>
<feature type="compositionally biased region" description="Polar residues" evidence="6">
    <location>
        <begin position="569"/>
        <end position="581"/>
    </location>
</feature>
<dbReference type="CDD" id="cd14474">
    <property type="entry name" value="SPX_YDR089W"/>
    <property type="match status" value="1"/>
</dbReference>
<dbReference type="GO" id="GO:0016237">
    <property type="term" value="P:microautophagy"/>
    <property type="evidence" value="ECO:0007669"/>
    <property type="project" value="TreeGrafter"/>
</dbReference>
<dbReference type="GO" id="GO:0033254">
    <property type="term" value="C:vacuolar transporter chaperone complex"/>
    <property type="evidence" value="ECO:0007669"/>
    <property type="project" value="TreeGrafter"/>
</dbReference>
<dbReference type="OrthoDB" id="5588846at2759"/>
<reference evidence="9 10" key="1">
    <citation type="submission" date="2016-07" db="EMBL/GenBank/DDBJ databases">
        <title>Pervasive Adenine N6-methylation of Active Genes in Fungi.</title>
        <authorList>
            <consortium name="DOE Joint Genome Institute"/>
            <person name="Mondo S.J."/>
            <person name="Dannebaum R.O."/>
            <person name="Kuo R.C."/>
            <person name="Labutti K."/>
            <person name="Haridas S."/>
            <person name="Kuo A."/>
            <person name="Salamov A."/>
            <person name="Ahrendt S.R."/>
            <person name="Lipzen A."/>
            <person name="Sullivan W."/>
            <person name="Andreopoulos W.B."/>
            <person name="Clum A."/>
            <person name="Lindquist E."/>
            <person name="Daum C."/>
            <person name="Ramamoorthy G.K."/>
            <person name="Gryganskyi A."/>
            <person name="Culley D."/>
            <person name="Magnuson J.K."/>
            <person name="James T.Y."/>
            <person name="O'Malley M.A."/>
            <person name="Stajich J.E."/>
            <person name="Spatafora J.W."/>
            <person name="Visel A."/>
            <person name="Grigoriev I.V."/>
        </authorList>
    </citation>
    <scope>NUCLEOTIDE SEQUENCE [LARGE SCALE GENOMIC DNA]</scope>
    <source>
        <strain evidence="9 10">CBS 115471</strain>
    </source>
</reference>
<comment type="subcellular location">
    <subcellularLocation>
        <location evidence="1">Vacuole membrane</location>
        <topology evidence="1">Multi-pass membrane protein</topology>
    </subcellularLocation>
</comment>
<dbReference type="InterPro" id="IPR004331">
    <property type="entry name" value="SPX_dom"/>
</dbReference>
<evidence type="ECO:0000256" key="3">
    <source>
        <dbReference type="ARBA" id="ARBA00022692"/>
    </source>
</evidence>
<name>A0A1Y1YKH6_9PLEO</name>
<keyword evidence="2" id="KW-0926">Vacuole</keyword>
<feature type="compositionally biased region" description="Acidic residues" evidence="6">
    <location>
        <begin position="710"/>
        <end position="721"/>
    </location>
</feature>
<keyword evidence="5 7" id="KW-0472">Membrane</keyword>
<evidence type="ECO:0000259" key="8">
    <source>
        <dbReference type="PROSITE" id="PS51382"/>
    </source>
</evidence>
<feature type="compositionally biased region" description="Low complexity" evidence="6">
    <location>
        <begin position="582"/>
        <end position="597"/>
    </location>
</feature>
<keyword evidence="10" id="KW-1185">Reference proteome</keyword>
<evidence type="ECO:0000313" key="10">
    <source>
        <dbReference type="Proteomes" id="UP000193144"/>
    </source>
</evidence>
<dbReference type="PANTHER" id="PTHR46140:SF1">
    <property type="entry name" value="VACUOLAR TRANSPORTER CHAPERONE COMPLEX SUBUNIT 4-RELATED"/>
    <property type="match status" value="1"/>
</dbReference>
<dbReference type="GO" id="GO:0000329">
    <property type="term" value="C:fungal-type vacuole membrane"/>
    <property type="evidence" value="ECO:0007669"/>
    <property type="project" value="TreeGrafter"/>
</dbReference>
<dbReference type="Gene3D" id="3.20.100.30">
    <property type="entry name" value="VTC, catalytic tunnel domain"/>
    <property type="match status" value="1"/>
</dbReference>
<feature type="domain" description="SPX" evidence="8">
    <location>
        <begin position="1"/>
        <end position="166"/>
    </location>
</feature>
<evidence type="ECO:0000256" key="4">
    <source>
        <dbReference type="ARBA" id="ARBA00022989"/>
    </source>
</evidence>
<dbReference type="GO" id="GO:0007034">
    <property type="term" value="P:vacuolar transport"/>
    <property type="evidence" value="ECO:0007669"/>
    <property type="project" value="TreeGrafter"/>
</dbReference>
<feature type="compositionally biased region" description="Polar residues" evidence="6">
    <location>
        <begin position="598"/>
        <end position="610"/>
    </location>
</feature>
<evidence type="ECO:0000256" key="2">
    <source>
        <dbReference type="ARBA" id="ARBA00022554"/>
    </source>
</evidence>
<evidence type="ECO:0000313" key="9">
    <source>
        <dbReference type="EMBL" id="ORX98527.1"/>
    </source>
</evidence>
<dbReference type="AlphaFoldDB" id="A0A1Y1YKH6"/>
<dbReference type="STRING" id="1231657.A0A1Y1YKH6"/>
<evidence type="ECO:0000256" key="6">
    <source>
        <dbReference type="SAM" id="MobiDB-lite"/>
    </source>
</evidence>
<feature type="region of interest" description="Disordered" evidence="6">
    <location>
        <begin position="694"/>
        <end position="726"/>
    </location>
</feature>
<dbReference type="PANTHER" id="PTHR46140">
    <property type="entry name" value="VACUOLAR TRANSPORTER CHAPERONE 1-RELATED"/>
    <property type="match status" value="1"/>
</dbReference>
<evidence type="ECO:0000256" key="7">
    <source>
        <dbReference type="SAM" id="Phobius"/>
    </source>
</evidence>
<dbReference type="PROSITE" id="PS51382">
    <property type="entry name" value="SPX"/>
    <property type="match status" value="1"/>
</dbReference>
<feature type="region of interest" description="Disordered" evidence="6">
    <location>
        <begin position="560"/>
        <end position="641"/>
    </location>
</feature>
<sequence length="888" mass="99627">MKYGDTLRQRSIPEWGHFNIDYDYLKDLIKNQTTPGAGKALSIPGQGEPTEKAFGETFFKVLKAQHDRINLFIKSKSGEIERRLDHISRELLQLQARQAPGTRLPARTIEKYAKIDADRRSANIGRAGEEIRSLSRFRVAQRTGFHKILKKYKRWTRDRDLEHRFKEDVTEQPDSFFQLDLGILLDQYIEVLSALRAPFDAPRILTSPGEAAKGPTSATLDDNVKPPLRLTKAIEDGSELDFDVSLATTPLGAQGSKATYWIHPDHIVEVEVLLLQHMRLYIAIKSSNSPQDASVRPSPVRRKSSATSDKYFGNEDGIGSVFLDDPESFAIKQNAGTVGSSEEGVGTCNVRSTGTARWTSSGEAAVVVGLQAEDPDSVCAARLKRKHLASLFEQSTTSRSREDSAVNGRGEHSVDAVLDDTAIVKEWLSKHVDIRPMAGLFAKRTRLVGLHNGLGGGLWATLDRDILMKDLLQTHPNVNDWVSEVREGASEFPHSVLEIRREGNQSLELLHLLDRSHLLQRVRGFSLETQAVWTCCRPEAMSTPLWIPLLDEDIRKLPTPVKRQRRTAGSRSDSVSQLSPRTETSTTSASATGGHTSPYTLRNGESSATSGPDPLQPPPLRAFRHKSRRSYSKYPPPLQAEEARTQGYWNEYDNPESDEDGYYIYVDPNASVKFPGQEIIAEWTRKTKDFFLGKKKSGDESPILTSAEDGSTDDEDGDETADETRSSASLIKRYGAIHRPAKPRQQDGEGYFSGLFRTRDPHRDVDVLSTMRRHSERERQNLLTEIHTRQHEREMTKMRFYTTCLAAAIVIDVILSTLTITSRRKERGIVDGVILFGTISNLLLLTVAVLSMRTRHERLGWIHHTLVYIVAVAVVTMDILLLRWVLSP</sequence>
<dbReference type="InterPro" id="IPR042267">
    <property type="entry name" value="VTC_sf"/>
</dbReference>
<dbReference type="InterPro" id="IPR018966">
    <property type="entry name" value="VTC_domain"/>
</dbReference>
<feature type="region of interest" description="Disordered" evidence="6">
    <location>
        <begin position="289"/>
        <end position="309"/>
    </location>
</feature>